<dbReference type="Pfam" id="PF02563">
    <property type="entry name" value="Poly_export"/>
    <property type="match status" value="1"/>
</dbReference>
<keyword evidence="10" id="KW-0626">Porin</keyword>
<keyword evidence="6 15" id="KW-0812">Transmembrane</keyword>
<comment type="similarity">
    <text evidence="2">Belongs to the BexD/CtrA/VexA family.</text>
</comment>
<keyword evidence="13" id="KW-0998">Cell outer membrane</keyword>
<keyword evidence="8" id="KW-0625">Polysaccharide transport</keyword>
<comment type="caution">
    <text evidence="19">The sequence shown here is derived from an EMBL/GenBank/DDBJ whole genome shotgun (WGS) entry which is preliminary data.</text>
</comment>
<keyword evidence="5" id="KW-0762">Sugar transport</keyword>
<evidence type="ECO:0000256" key="9">
    <source>
        <dbReference type="ARBA" id="ARBA00023065"/>
    </source>
</evidence>
<evidence type="ECO:0000259" key="17">
    <source>
        <dbReference type="Pfam" id="PF02563"/>
    </source>
</evidence>
<evidence type="ECO:0000256" key="2">
    <source>
        <dbReference type="ARBA" id="ARBA00009450"/>
    </source>
</evidence>
<sequence>MKNITQITLFALSLILSSCGVFKDSEYKNVSYFQNIDHSGFHEEKIDNYTPFKIQPGDILGINVNSINQEAASVFNTSTNRINGSSPDAINPVYGFKVDANGNVQLPLVGEMKVTGMTTDEVAKQLTGNLVPYLKSPIVNIRVLNFKVSVFGDVLRPNVYHIQNERVNINEAISLAGDLNITANRKNILLVREEDGKRMYYNIDLTKKDLFYSPYYYLHNNDVIYVDPDKTKYDTVSRSYKHTTITLSALSIAAVVLSALFVYYR</sequence>
<keyword evidence="14" id="KW-0449">Lipoprotein</keyword>
<evidence type="ECO:0000256" key="8">
    <source>
        <dbReference type="ARBA" id="ARBA00023047"/>
    </source>
</evidence>
<keyword evidence="9" id="KW-0406">Ion transport</keyword>
<dbReference type="Proteomes" id="UP001500841">
    <property type="component" value="Unassembled WGS sequence"/>
</dbReference>
<organism evidence="19 20">
    <name type="scientific">Mucilaginibacter panaciglaebae</name>
    <dbReference type="NCBI Taxonomy" id="502331"/>
    <lineage>
        <taxon>Bacteria</taxon>
        <taxon>Pseudomonadati</taxon>
        <taxon>Bacteroidota</taxon>
        <taxon>Sphingobacteriia</taxon>
        <taxon>Sphingobacteriales</taxon>
        <taxon>Sphingobacteriaceae</taxon>
        <taxon>Mucilaginibacter</taxon>
    </lineage>
</organism>
<evidence type="ECO:0000313" key="19">
    <source>
        <dbReference type="EMBL" id="GAA4089428.1"/>
    </source>
</evidence>
<dbReference type="PANTHER" id="PTHR33619:SF3">
    <property type="entry name" value="POLYSACCHARIDE EXPORT PROTEIN GFCE-RELATED"/>
    <property type="match status" value="1"/>
</dbReference>
<keyword evidence="4" id="KW-1134">Transmembrane beta strand</keyword>
<evidence type="ECO:0000256" key="13">
    <source>
        <dbReference type="ARBA" id="ARBA00023237"/>
    </source>
</evidence>
<dbReference type="PANTHER" id="PTHR33619">
    <property type="entry name" value="POLYSACCHARIDE EXPORT PROTEIN GFCE-RELATED"/>
    <property type="match status" value="1"/>
</dbReference>
<evidence type="ECO:0000256" key="3">
    <source>
        <dbReference type="ARBA" id="ARBA00022448"/>
    </source>
</evidence>
<evidence type="ECO:0000259" key="18">
    <source>
        <dbReference type="Pfam" id="PF22461"/>
    </source>
</evidence>
<name>A0ABP7WIE8_9SPHI</name>
<keyword evidence="15" id="KW-1133">Transmembrane helix</keyword>
<dbReference type="InterPro" id="IPR049712">
    <property type="entry name" value="Poly_export"/>
</dbReference>
<evidence type="ECO:0000256" key="14">
    <source>
        <dbReference type="ARBA" id="ARBA00023288"/>
    </source>
</evidence>
<keyword evidence="3" id="KW-0813">Transport</keyword>
<dbReference type="InterPro" id="IPR003715">
    <property type="entry name" value="Poly_export_N"/>
</dbReference>
<evidence type="ECO:0000256" key="7">
    <source>
        <dbReference type="ARBA" id="ARBA00022729"/>
    </source>
</evidence>
<keyword evidence="12" id="KW-0564">Palmitate</keyword>
<feature type="signal peptide" evidence="16">
    <location>
        <begin position="1"/>
        <end position="23"/>
    </location>
</feature>
<reference evidence="20" key="1">
    <citation type="journal article" date="2019" name="Int. J. Syst. Evol. Microbiol.">
        <title>The Global Catalogue of Microorganisms (GCM) 10K type strain sequencing project: providing services to taxonomists for standard genome sequencing and annotation.</title>
        <authorList>
            <consortium name="The Broad Institute Genomics Platform"/>
            <consortium name="The Broad Institute Genome Sequencing Center for Infectious Disease"/>
            <person name="Wu L."/>
            <person name="Ma J."/>
        </authorList>
    </citation>
    <scope>NUCLEOTIDE SEQUENCE [LARGE SCALE GENOMIC DNA]</scope>
    <source>
        <strain evidence="20">JCM 17085</strain>
    </source>
</reference>
<dbReference type="InterPro" id="IPR054765">
    <property type="entry name" value="SLBB_dom"/>
</dbReference>
<keyword evidence="20" id="KW-1185">Reference proteome</keyword>
<dbReference type="Gene3D" id="3.30.1950.10">
    <property type="entry name" value="wza like domain"/>
    <property type="match status" value="1"/>
</dbReference>
<dbReference type="EMBL" id="BAABCV010000003">
    <property type="protein sequence ID" value="GAA4089428.1"/>
    <property type="molecule type" value="Genomic_DNA"/>
</dbReference>
<feature type="chain" id="PRO_5047476860" evidence="16">
    <location>
        <begin position="24"/>
        <end position="265"/>
    </location>
</feature>
<evidence type="ECO:0000256" key="4">
    <source>
        <dbReference type="ARBA" id="ARBA00022452"/>
    </source>
</evidence>
<evidence type="ECO:0000256" key="16">
    <source>
        <dbReference type="SAM" id="SignalP"/>
    </source>
</evidence>
<evidence type="ECO:0000256" key="10">
    <source>
        <dbReference type="ARBA" id="ARBA00023114"/>
    </source>
</evidence>
<evidence type="ECO:0000256" key="11">
    <source>
        <dbReference type="ARBA" id="ARBA00023136"/>
    </source>
</evidence>
<evidence type="ECO:0000313" key="20">
    <source>
        <dbReference type="Proteomes" id="UP001500841"/>
    </source>
</evidence>
<evidence type="ECO:0000256" key="15">
    <source>
        <dbReference type="SAM" id="Phobius"/>
    </source>
</evidence>
<feature type="transmembrane region" description="Helical" evidence="15">
    <location>
        <begin position="245"/>
        <end position="264"/>
    </location>
</feature>
<dbReference type="Pfam" id="PF22461">
    <property type="entry name" value="SLBB_2"/>
    <property type="match status" value="1"/>
</dbReference>
<evidence type="ECO:0000256" key="1">
    <source>
        <dbReference type="ARBA" id="ARBA00004571"/>
    </source>
</evidence>
<comment type="subcellular location">
    <subcellularLocation>
        <location evidence="1">Cell outer membrane</location>
        <topology evidence="1">Multi-pass membrane protein</topology>
    </subcellularLocation>
</comment>
<evidence type="ECO:0000256" key="12">
    <source>
        <dbReference type="ARBA" id="ARBA00023139"/>
    </source>
</evidence>
<feature type="domain" description="Polysaccharide export protein N-terminal" evidence="17">
    <location>
        <begin position="51"/>
        <end position="143"/>
    </location>
</feature>
<proteinExistence type="inferred from homology"/>
<feature type="domain" description="SLBB" evidence="18">
    <location>
        <begin position="147"/>
        <end position="226"/>
    </location>
</feature>
<evidence type="ECO:0000256" key="5">
    <source>
        <dbReference type="ARBA" id="ARBA00022597"/>
    </source>
</evidence>
<dbReference type="PROSITE" id="PS51257">
    <property type="entry name" value="PROKAR_LIPOPROTEIN"/>
    <property type="match status" value="1"/>
</dbReference>
<protein>
    <submittedName>
        <fullName evidence="19">Polysaccharide biosynthesis/export family protein</fullName>
    </submittedName>
</protein>
<keyword evidence="7 16" id="KW-0732">Signal</keyword>
<evidence type="ECO:0000256" key="6">
    <source>
        <dbReference type="ARBA" id="ARBA00022692"/>
    </source>
</evidence>
<gene>
    <name evidence="19" type="ORF">GCM10022392_08420</name>
</gene>
<dbReference type="RefSeq" id="WP_345101206.1">
    <property type="nucleotide sequence ID" value="NZ_BAABCV010000003.1"/>
</dbReference>
<keyword evidence="11 15" id="KW-0472">Membrane</keyword>
<accession>A0ABP7WIE8</accession>